<dbReference type="InterPro" id="IPR009081">
    <property type="entry name" value="PP-bd_ACP"/>
</dbReference>
<feature type="domain" description="Carrier" evidence="6">
    <location>
        <begin position="3441"/>
        <end position="3516"/>
    </location>
</feature>
<dbReference type="PANTHER" id="PTHR45527:SF1">
    <property type="entry name" value="FATTY ACID SYNTHASE"/>
    <property type="match status" value="1"/>
</dbReference>
<feature type="region of interest" description="Disordered" evidence="5">
    <location>
        <begin position="4856"/>
        <end position="4889"/>
    </location>
</feature>
<feature type="domain" description="Carrier" evidence="6">
    <location>
        <begin position="948"/>
        <end position="1023"/>
    </location>
</feature>
<dbReference type="SMART" id="SM00823">
    <property type="entry name" value="PKS_PP"/>
    <property type="match status" value="3"/>
</dbReference>
<evidence type="ECO:0000259" key="6">
    <source>
        <dbReference type="PROSITE" id="PS50075"/>
    </source>
</evidence>
<evidence type="ECO:0000313" key="8">
    <source>
        <dbReference type="Proteomes" id="UP000321168"/>
    </source>
</evidence>
<dbReference type="CDD" id="cd19531">
    <property type="entry name" value="LCL_NRPS-like"/>
    <property type="match status" value="3"/>
</dbReference>
<dbReference type="FunFam" id="1.10.1200.10:FF:000005">
    <property type="entry name" value="Nonribosomal peptide synthetase 1"/>
    <property type="match status" value="2"/>
</dbReference>
<dbReference type="InterPro" id="IPR020806">
    <property type="entry name" value="PKS_PP-bd"/>
</dbReference>
<keyword evidence="3" id="KW-0596">Phosphopantetheine</keyword>
<dbReference type="OrthoDB" id="9765680at2"/>
<dbReference type="GO" id="GO:0005829">
    <property type="term" value="C:cytosol"/>
    <property type="evidence" value="ECO:0007669"/>
    <property type="project" value="TreeGrafter"/>
</dbReference>
<dbReference type="NCBIfam" id="TIGR01733">
    <property type="entry name" value="AA-adenyl-dom"/>
    <property type="match status" value="4"/>
</dbReference>
<gene>
    <name evidence="7" type="ORF">FRX97_02255</name>
</gene>
<dbReference type="CDD" id="cd05930">
    <property type="entry name" value="A_NRPS"/>
    <property type="match status" value="3"/>
</dbReference>
<dbReference type="FunFam" id="3.40.50.980:FF:000002">
    <property type="entry name" value="Enterobactin synthetase component F"/>
    <property type="match status" value="1"/>
</dbReference>
<name>A0A5C6VDY4_9FLAO</name>
<dbReference type="InterPro" id="IPR010071">
    <property type="entry name" value="AA_adenyl_dom"/>
</dbReference>
<dbReference type="NCBIfam" id="NF003417">
    <property type="entry name" value="PRK04813.1"/>
    <property type="match status" value="5"/>
</dbReference>
<accession>A0A5C6VDY4</accession>
<evidence type="ECO:0000256" key="5">
    <source>
        <dbReference type="SAM" id="MobiDB-lite"/>
    </source>
</evidence>
<dbReference type="InterPro" id="IPR006162">
    <property type="entry name" value="Ppantetheine_attach_site"/>
</dbReference>
<dbReference type="PROSITE" id="PS00012">
    <property type="entry name" value="PHOSPHOPANTETHEINE"/>
    <property type="match status" value="2"/>
</dbReference>
<dbReference type="Gene3D" id="3.30.300.30">
    <property type="match status" value="4"/>
</dbReference>
<feature type="domain" description="Carrier" evidence="6">
    <location>
        <begin position="2412"/>
        <end position="2487"/>
    </location>
</feature>
<dbReference type="FunFam" id="3.30.300.30:FF:000010">
    <property type="entry name" value="Enterobactin synthetase component F"/>
    <property type="match status" value="1"/>
</dbReference>
<dbReference type="FunFam" id="3.40.50.980:FF:000001">
    <property type="entry name" value="Non-ribosomal peptide synthetase"/>
    <property type="match status" value="3"/>
</dbReference>
<dbReference type="InterPro" id="IPR020845">
    <property type="entry name" value="AMP-binding_CS"/>
</dbReference>
<dbReference type="Pfam" id="PF00668">
    <property type="entry name" value="Condensation"/>
    <property type="match status" value="5"/>
</dbReference>
<feature type="domain" description="Carrier" evidence="6">
    <location>
        <begin position="4781"/>
        <end position="4856"/>
    </location>
</feature>
<keyword evidence="8" id="KW-1185">Reference proteome</keyword>
<protein>
    <submittedName>
        <fullName evidence="7">Amino acid adenylation domain-containing protein</fullName>
    </submittedName>
</protein>
<dbReference type="GO" id="GO:0003824">
    <property type="term" value="F:catalytic activity"/>
    <property type="evidence" value="ECO:0007669"/>
    <property type="project" value="InterPro"/>
</dbReference>
<dbReference type="GO" id="GO:0043041">
    <property type="term" value="P:amino acid activation for nonribosomal peptide biosynthetic process"/>
    <property type="evidence" value="ECO:0007669"/>
    <property type="project" value="TreeGrafter"/>
</dbReference>
<dbReference type="Gene3D" id="3.30.559.10">
    <property type="entry name" value="Chloramphenicol acetyltransferase-like domain"/>
    <property type="match status" value="5"/>
</dbReference>
<proteinExistence type="inferred from homology"/>
<dbReference type="Gene3D" id="2.30.38.10">
    <property type="entry name" value="Luciferase, Domain 3"/>
    <property type="match status" value="2"/>
</dbReference>
<dbReference type="RefSeq" id="WP_147012958.1">
    <property type="nucleotide sequence ID" value="NZ_VORB01000002.1"/>
</dbReference>
<dbReference type="PROSITE" id="PS00455">
    <property type="entry name" value="AMP_BINDING"/>
    <property type="match status" value="5"/>
</dbReference>
<dbReference type="FunFam" id="3.40.50.12780:FF:000012">
    <property type="entry name" value="Non-ribosomal peptide synthetase"/>
    <property type="match status" value="2"/>
</dbReference>
<dbReference type="FunFam" id="2.30.38.10:FF:000001">
    <property type="entry name" value="Non-ribosomal peptide synthetase PvdI"/>
    <property type="match status" value="1"/>
</dbReference>
<evidence type="ECO:0000256" key="2">
    <source>
        <dbReference type="ARBA" id="ARBA00006432"/>
    </source>
</evidence>
<comment type="similarity">
    <text evidence="2">Belongs to the ATP-dependent AMP-binding enzyme family.</text>
</comment>
<comment type="cofactor">
    <cofactor evidence="1">
        <name>pantetheine 4'-phosphate</name>
        <dbReference type="ChEBI" id="CHEBI:47942"/>
    </cofactor>
</comment>
<dbReference type="CDD" id="cd17643">
    <property type="entry name" value="A_NRPS_Cytc1-like"/>
    <property type="match status" value="1"/>
</dbReference>
<dbReference type="SUPFAM" id="SSF56801">
    <property type="entry name" value="Acetyl-CoA synthetase-like"/>
    <property type="match status" value="5"/>
</dbReference>
<dbReference type="SUPFAM" id="SSF52777">
    <property type="entry name" value="CoA-dependent acyltransferases"/>
    <property type="match status" value="10"/>
</dbReference>
<comment type="caution">
    <text evidence="7">The sequence shown here is derived from an EMBL/GenBank/DDBJ whole genome shotgun (WGS) entry which is preliminary data.</text>
</comment>
<dbReference type="PANTHER" id="PTHR45527">
    <property type="entry name" value="NONRIBOSOMAL PEPTIDE SYNTHETASE"/>
    <property type="match status" value="1"/>
</dbReference>
<evidence type="ECO:0000256" key="1">
    <source>
        <dbReference type="ARBA" id="ARBA00001957"/>
    </source>
</evidence>
<dbReference type="Gene3D" id="3.40.50.12780">
    <property type="entry name" value="N-terminal domain of ligase-like"/>
    <property type="match status" value="2"/>
</dbReference>
<dbReference type="InterPro" id="IPR045851">
    <property type="entry name" value="AMP-bd_C_sf"/>
</dbReference>
<dbReference type="GO" id="GO:0031177">
    <property type="term" value="F:phosphopantetheine binding"/>
    <property type="evidence" value="ECO:0007669"/>
    <property type="project" value="InterPro"/>
</dbReference>
<dbReference type="GO" id="GO:0044550">
    <property type="term" value="P:secondary metabolite biosynthetic process"/>
    <property type="evidence" value="ECO:0007669"/>
    <property type="project" value="UniProtKB-ARBA"/>
</dbReference>
<dbReference type="Pfam" id="PF13193">
    <property type="entry name" value="AMP-binding_C"/>
    <property type="match status" value="2"/>
</dbReference>
<dbReference type="Gene3D" id="3.30.559.30">
    <property type="entry name" value="Nonribosomal peptide synthetase, condensation domain"/>
    <property type="match status" value="5"/>
</dbReference>
<dbReference type="Pfam" id="PF00550">
    <property type="entry name" value="PP-binding"/>
    <property type="match status" value="4"/>
</dbReference>
<dbReference type="Gene3D" id="3.40.50.980">
    <property type="match status" value="6"/>
</dbReference>
<dbReference type="InterPro" id="IPR000873">
    <property type="entry name" value="AMP-dep_synth/lig_dom"/>
</dbReference>
<dbReference type="InterPro" id="IPR001242">
    <property type="entry name" value="Condensation_dom"/>
</dbReference>
<evidence type="ECO:0000256" key="3">
    <source>
        <dbReference type="ARBA" id="ARBA00022450"/>
    </source>
</evidence>
<evidence type="ECO:0000256" key="4">
    <source>
        <dbReference type="ARBA" id="ARBA00022553"/>
    </source>
</evidence>
<dbReference type="Proteomes" id="UP000321168">
    <property type="component" value="Unassembled WGS sequence"/>
</dbReference>
<reference evidence="7 8" key="1">
    <citation type="submission" date="2019-08" db="EMBL/GenBank/DDBJ databases">
        <title>Genome of Luteibaculum oceani JCM 18817.</title>
        <authorList>
            <person name="Bowman J.P."/>
        </authorList>
    </citation>
    <scope>NUCLEOTIDE SEQUENCE [LARGE SCALE GENOMIC DNA]</scope>
    <source>
        <strain evidence="7 8">JCM 18817</strain>
    </source>
</reference>
<dbReference type="Gene3D" id="1.10.1200.10">
    <property type="entry name" value="ACP-like"/>
    <property type="match status" value="4"/>
</dbReference>
<dbReference type="Pfam" id="PF00501">
    <property type="entry name" value="AMP-binding"/>
    <property type="match status" value="5"/>
</dbReference>
<dbReference type="InterPro" id="IPR042099">
    <property type="entry name" value="ANL_N_sf"/>
</dbReference>
<dbReference type="InterPro" id="IPR036736">
    <property type="entry name" value="ACP-like_sf"/>
</dbReference>
<dbReference type="InterPro" id="IPR023213">
    <property type="entry name" value="CAT-like_dom_sf"/>
</dbReference>
<dbReference type="SUPFAM" id="SSF47336">
    <property type="entry name" value="ACP-like"/>
    <property type="match status" value="4"/>
</dbReference>
<dbReference type="PROSITE" id="PS50075">
    <property type="entry name" value="CARRIER"/>
    <property type="match status" value="4"/>
</dbReference>
<feature type="compositionally biased region" description="Low complexity" evidence="5">
    <location>
        <begin position="4865"/>
        <end position="4881"/>
    </location>
</feature>
<keyword evidence="4" id="KW-0597">Phosphoprotein</keyword>
<dbReference type="EMBL" id="VORB01000002">
    <property type="protein sequence ID" value="TXC81935.1"/>
    <property type="molecule type" value="Genomic_DNA"/>
</dbReference>
<organism evidence="7 8">
    <name type="scientific">Luteibaculum oceani</name>
    <dbReference type="NCBI Taxonomy" id="1294296"/>
    <lineage>
        <taxon>Bacteria</taxon>
        <taxon>Pseudomonadati</taxon>
        <taxon>Bacteroidota</taxon>
        <taxon>Flavobacteriia</taxon>
        <taxon>Flavobacteriales</taxon>
        <taxon>Luteibaculaceae</taxon>
        <taxon>Luteibaculum</taxon>
    </lineage>
</organism>
<dbReference type="InterPro" id="IPR025110">
    <property type="entry name" value="AMP-bd_C"/>
</dbReference>
<evidence type="ECO:0000313" key="7">
    <source>
        <dbReference type="EMBL" id="TXC81935.1"/>
    </source>
</evidence>
<sequence length="4889" mass="553771">MKTLTSNQKAIWFDQLVHYNSSLYNLGGYVRIAGDLNLNLLEKAISETIASADIFQQSIQLVEGEPQFGSEIDSSAFQVHDLRGTHKTESELKAQLKNEHKIPLNWNEGELFSFGLFILSDDLSYWHIKVHHVLMDGWAVSVLVKKASENYNQLLLKGTLSSPLPLFEAAVREDLEYVESDEYENDKRYWLKQFETLPSSVKFPEPTPAAPEIEGSFRKSFSLSWKSYSALNELARAHNQSTFHLFLAALYAYFSKSYQIDDLCMGTPILNRPSKAFKNTVGLFTGISPLRIQGPKHLSISEIGQNLRKQLRQNFRHQRFPLSHLVQELKKTYPKTNRLFDAVLSFEKHDYQVRFGAATTQQEALPHGDEQTPLALYVREYGAGEPVTIDLDFRGEIWDDFHSSQFVNQFQSVLARMDQLIEQPISELNLLTPDDLDQQLKEWNYADNALGKTVVEMFSNAVDQFPNQLAVADGEEEISYEVLDKRSNQLSHLLAANHISKGDIVGIRTDRKVHTIISILAILKAGGAYLPIDSNYPVERQRYMVEDAQIKSLITAGDEQVDLGVPALKIQDEVLDSYPTTALNLTINPSDSAYLIYTSGSTGQPKGVVVTHRGTVNQSLEQVKAFEVSPSDRCMLFSSLSFDSSVAEIFMALFSGSSLHICPEDTRKNPSDFEAFLAQERISYLTVTPSFLSLLRPEAFKGVRALLTGGEAVKRKDIRRIAQYCRHFNVYGPTENSVTSTFYEFDERIPTGINMPIGKPVPNTQVYILDADLSLLPIGSVGEIYLGGAQLSKGYIHRPEITAERFIASPFAKGEKLYKTGDLGKFLPDGNIVYLGRTDNQIKLRGFRIEIGEIENGLIEHPEISNAGVLLKTDHSGEGYLLAFYVSNKELSETELKEHLGAFLPEFMVPSFFHRLEKMPLSVNGKVDRDVLHKIEYRKLSNPKECQNLETDFEFWIAEKWKTLLGVEIVGKESNFFQLGGHSLKAAKFIGLLEKEQGIKVPLAVLFEHPQLGSLAQTLENAAPVLQKNTPKNLGAIKTIALTPSQKNIWLAEQLNEGAAAFNIPVGIVIKGDLDTHLFQQSLNKLVQKHEVLRAYFIEADGELEQGFSENVEVAVNLHNDEELSALVKQYIHYKFDLTQAPLLKAGLVPLASGEHLFLLSIHHLISDGWSMNLFLEDLESLYRGEEGVKIEAGFKEYAFALNSGIENKANALAWKYWQNQLKGLRPLELPYDGSPHTAKSFEGKVQRLTLSATINEKIKRICEQHQLSRFMLVQAITKLMLHKLCKSTDFALGAPVSGRETVQYHNTMGLFVQTIPFRTKIDAEAPVGDFLQQIKTETLDALKYQDFPVDALPEANRPAFNVLVSMDDQNLNKSSSWYHHDHPLIKALELDYGVSKFDLSFSFQEVAGELQTHLIYNTHLFEDQTARLMLKYWENVLLEVLSKDAFECTILDLKLADGSEAETLKYLGLPETQYERAFPLTAVQRDMYLTSELAPNEGALRTLGYLFVREKIDAPIWQQALEDLTKQEAILRTTTVEKNGKVYQAVRRSKKTNFKYIDFSSQNLLESDVKSLVIEYCEISQDVHQELVNHWLFKLNDTCYVSVLSAHHMLLDGSSFSYFYELLDGFYTARAKQQEHVKNPYTSPFYRFANDIEHRFDRPQMINFWEQHLKGVEPLNYRGVVQRNAEYRTDHINMSSELSDGVKKFCKENRIRPDLYFKGLVALIVRGVCATDTDFCLRENLFGRSKSNLNTLGCFMSTKPLRIYQDECDSDKEFADFCKAIKKEGIRTKDAGNISVSAQNKIIGNEPLSFYFNFQKFLEPDSALKMSYLYQVFHVMKEQVEIRVGENNTGFDFRLDYDLSVFNGRDFMQRLIYLSEQLVNGVTTIGALKWTLPEEERELDLWAQNPADFNFQSITSLYHRNLDSVKNSRALVYKDQAWTYGELEKLSNQLAHYLANSGVNKGDRIALICDRGPWMLTGVLACLKSGAVYIPIAADLPEQRIAYILEDAQPKLVLSDVEDWRNTFEASSFDVVLQEKEDFVPVALNPEDSAYIIYTSGTTGVPKGVEVQHKALSNISQSWTQTYGLDKERPKLLQLASFSFDVCTGDFVRSLANGGNLIICPSDIRLDPASMYQLLEEHEINVFEGTPGLVEPLMRYVSENGKSLSYLKLLIIGSDTLQIATYKWLRAEFSKDIRIINSYGVTEACIDSACFEDEIPEKLYCKTTPIGKPLHNSKMLVLDYRKQKVPVGIPGTLYIGGTGLAKGYVNQDLLTRERFVQINDEKYYATGDQVRWLPNGDVEFLERTDNQVKVRGYRIELAEIEYQLNRISEIEKAIVSAPKLDGDRQLVAYLKAAKEIKPQRIKEVLSAMLPEYMVPQHFIFIETFPLTPNGKIDYPALPGIEQSELSSTFVEPRNDLEEQMCAIWASVLNRERVGIADNFFELGGHSLRATELVSRIKKELKVKLPLNRIFNAPRIIDFVLDWPDKSKNDLGLAKAPVRRFYPLSSAQLRTYLLQAMDLEATTYNMPAGFELKGKLDLEKLKQAFFQLSVLHEVLRTSFHLENGLPVQQVHDQIEIQIDRSYEKNAQLNEVLQTFVQPFDLSKAPLFRLHVNSFTATHHLLMMDIHHIISDGVTVQVLVRDLMNLYAGISRSKPTFQYKDFAWFQHQEDNAQQQVLRNYWLSQFSDGVPTLDFPSSFPRPKSLSGKGKRHTEIWDEAVLQRLRSFSKSHNCTLQQVLNAAWIVLVHRYTGKSDLVIGQPVSGRTLSETQDMAGMFVNTLAHRYQINPNDDFLSFIKRASDRQLEGLDHQDFPFEKLVDALKLQHDRSRHPIFDVAFSYLKPDIQEFKLSGLDIKQLKLEHRSAKFDLLAEVVEMNNHLQLELEYSTDLFDAEFMEQVARDYQSLLCELIAAPEQQVGTIPFLNQEEIERIINATDYTNVAFDHGELIHTYFEKQVAQYPDKTALVYQGETLSYRDLNKRAELIASHLPQGGERIALLFDKGFEMIASILAVLKSGNCYVPIDPNYPEERINFTIKDSEASLLLCDHAILGNYGTKLIATSALKERGNNPLDYAISSDSEAYVIYTSGSTGKPKGVPITHQNVSRLFFNQEQLFDFSEKDVWTLFHSYCFDFSVWEMYGALLFGGKLIIVDKALAQDSGAFASVVEKEKVSVLNQTPSAFFNFADFAIAKKLNLSHLKQVIFGGEALAVKQLKPWFNQFPDVQLINMYGITETTVHVTYKEIGKAEIEAGWSNIGKPIPTLGMLILDNQLNIVPEGVVGEMCIYGAGLSKGYLNRPKLTKEKFTHITAPVSRYIYRSGDLARLKKNGEVEYIGRADSQVKIRGYRIEIGEINNVLLNLDQIKQSTVLAHKDARGESYLAAYYIGEISEQEVKRSLSAALPAHMIPSWFVPMDVFPLTKNGKLDVKAFPIPHLDRLTTENIVLPHTPTEKQLQSIWSEVLGIEEFGADQGFFEVGGHSLAAAKVVGKIHESFGKQIELSFLFANPSIQRLAQKLDEQQSAKAKRIPKVAKSEFYPCSSAEQRIFVIHQMHTEDTTYNIPGVFEVDGALNLERLQKAVNDLVERHDVLRTNFFMQNNAVHRTVHDQREVPISVKSSERALSEEIGEFVRPFDLEKEALFRIQITYIGQHIYLLFDIHHIICDGISMEILISELNDLYQGTRLSPLDIGYKDFASWQKQWVKGADYQKEKAYWLEQFEEEVPVLNLPTDFVRPAVKSNEGARYHFQIPAELGNKIRTLAKEVEASPFTVFLTGLKLLLAKYSGQTDLIIGTPVSGRTHPELDAIMGMMVNTLAIRSQLNWNTPLIKALEEVRLSSYNALSNQNYPFEDLLDALNVHRDMSRNPLFDVMFSYQHDGTETIRFSESNFTPINFEHPISKMDLTLDVAGKDNGGFNLSIEYATKLFKKSTIERLSQHFTYLLEQFVITPNQALASFELPTNVEKRQLIYGFNNTLMDFRRSVCIGGMFEESALKYPNDYAVVDDRNSWTYAQLAAYTGRIAGKLQSLGLKKNAKVAMMMERSAALIAVQMGILRAGYTYVYLDPKLPEDRIAYILSDCNAGLLVSPTPVAGVECEQLSFDALNAPCDVTIKSNSSQDDLAYIIYTSGTTGMPKGVAVEHKSVLNLAHWFSNAYNLRQHRNLIQMTNMSFDVAVEETLVPLMYGACVHIASREVVLDKKAFYEFVESRQIDIAQFVPSTLQKLVVENEKMSSLKILICGGERLNKELKTQVLNKGYELYNHYGPTETTVDSLVWKCSGHNARLVHRRVGANALKNPNKIAVATKNDQISYSELQFKSEQLAAFLQQNGVGKGDVVAISLERSVDLVVSILGVMIAGGAYLPIDATAPKGRAEYMLKDSKAKFIIARPGIHENLEVRTSRLNIEDPKLFNPEQPFSPVGITTEDLAYVIYTSGSTGNPKGVQIEHASLNNFLQTTMAQYANVFSDEDVCLSLTNISFDVSVCEIFISLVHGAKLFMLDRLDIYDINLLAHTIIEQEVSFAYIPPSLLQDVHAKLLPHKGNLKFNKLMVGVEPIRDHVLQSFKALHPNMVVMNSYGPTESTIYCTSLDVPVQEPKGDIVPIGRPIFNTQIYILNEFDQLQPVGVPGELCISGEGLARGYLNQPELTAEKFTMNPITKNERMYRTGDIARWLPDGTIEFVGRKDFQVKIRGFRIEPGEIENQMLAIPKIKQVLVLALDDKEEKYLCAYYTAKEELKQEEIKAHLSASLPDYMIPEHFVALDYFPLTKNEKVDRKALPVPERNLMHSEEDYVAPNTDTEKLIQSWWEETLETKPIGINMNFFELGGNSLKIIGLFGKMKEQFPNQIAVNDLFDKPTIQLQAAHIDALKQKNAESTKEQNGNSEEQEQQLQSQNKRLRRVEF</sequence>